<organism evidence="1 2">
    <name type="scientific">Piloderma croceum (strain F 1598)</name>
    <dbReference type="NCBI Taxonomy" id="765440"/>
    <lineage>
        <taxon>Eukaryota</taxon>
        <taxon>Fungi</taxon>
        <taxon>Dikarya</taxon>
        <taxon>Basidiomycota</taxon>
        <taxon>Agaricomycotina</taxon>
        <taxon>Agaricomycetes</taxon>
        <taxon>Agaricomycetidae</taxon>
        <taxon>Atheliales</taxon>
        <taxon>Atheliaceae</taxon>
        <taxon>Piloderma</taxon>
    </lineage>
</organism>
<evidence type="ECO:0000313" key="1">
    <source>
        <dbReference type="EMBL" id="KIM78822.1"/>
    </source>
</evidence>
<keyword evidence="2" id="KW-1185">Reference proteome</keyword>
<name>A0A0C3BNC2_PILCF</name>
<evidence type="ECO:0000313" key="2">
    <source>
        <dbReference type="Proteomes" id="UP000054166"/>
    </source>
</evidence>
<gene>
    <name evidence="1" type="ORF">PILCRDRAFT_575896</name>
</gene>
<dbReference type="Proteomes" id="UP000054166">
    <property type="component" value="Unassembled WGS sequence"/>
</dbReference>
<dbReference type="AlphaFoldDB" id="A0A0C3BNC2"/>
<reference evidence="1 2" key="1">
    <citation type="submission" date="2014-04" db="EMBL/GenBank/DDBJ databases">
        <authorList>
            <consortium name="DOE Joint Genome Institute"/>
            <person name="Kuo A."/>
            <person name="Tarkka M."/>
            <person name="Buscot F."/>
            <person name="Kohler A."/>
            <person name="Nagy L.G."/>
            <person name="Floudas D."/>
            <person name="Copeland A."/>
            <person name="Barry K.W."/>
            <person name="Cichocki N."/>
            <person name="Veneault-Fourrey C."/>
            <person name="LaButti K."/>
            <person name="Lindquist E.A."/>
            <person name="Lipzen A."/>
            <person name="Lundell T."/>
            <person name="Morin E."/>
            <person name="Murat C."/>
            <person name="Sun H."/>
            <person name="Tunlid A."/>
            <person name="Henrissat B."/>
            <person name="Grigoriev I.V."/>
            <person name="Hibbett D.S."/>
            <person name="Martin F."/>
            <person name="Nordberg H.P."/>
            <person name="Cantor M.N."/>
            <person name="Hua S.X."/>
        </authorList>
    </citation>
    <scope>NUCLEOTIDE SEQUENCE [LARGE SCALE GENOMIC DNA]</scope>
    <source>
        <strain evidence="1 2">F 1598</strain>
    </source>
</reference>
<reference evidence="2" key="2">
    <citation type="submission" date="2015-01" db="EMBL/GenBank/DDBJ databases">
        <title>Evolutionary Origins and Diversification of the Mycorrhizal Mutualists.</title>
        <authorList>
            <consortium name="DOE Joint Genome Institute"/>
            <consortium name="Mycorrhizal Genomics Consortium"/>
            <person name="Kohler A."/>
            <person name="Kuo A."/>
            <person name="Nagy L.G."/>
            <person name="Floudas D."/>
            <person name="Copeland A."/>
            <person name="Barry K.W."/>
            <person name="Cichocki N."/>
            <person name="Veneault-Fourrey C."/>
            <person name="LaButti K."/>
            <person name="Lindquist E.A."/>
            <person name="Lipzen A."/>
            <person name="Lundell T."/>
            <person name="Morin E."/>
            <person name="Murat C."/>
            <person name="Riley R."/>
            <person name="Ohm R."/>
            <person name="Sun H."/>
            <person name="Tunlid A."/>
            <person name="Henrissat B."/>
            <person name="Grigoriev I.V."/>
            <person name="Hibbett D.S."/>
            <person name="Martin F."/>
        </authorList>
    </citation>
    <scope>NUCLEOTIDE SEQUENCE [LARGE SCALE GENOMIC DNA]</scope>
    <source>
        <strain evidence="2">F 1598</strain>
    </source>
</reference>
<protein>
    <submittedName>
        <fullName evidence="1">Uncharacterized protein</fullName>
    </submittedName>
</protein>
<accession>A0A0C3BNC2</accession>
<sequence>MSSTILGCQADGRNKIRHGSPLISPLLISAWSRSITEYSGQKKCSGANSDYWYTKADCIEALISDI</sequence>
<dbReference type="EMBL" id="KN833013">
    <property type="protein sequence ID" value="KIM78822.1"/>
    <property type="molecule type" value="Genomic_DNA"/>
</dbReference>
<dbReference type="InParanoid" id="A0A0C3BNC2"/>
<dbReference type="HOGENOM" id="CLU_2832061_0_0_1"/>
<proteinExistence type="predicted"/>